<sequence>LLALFLASHNSSDQPIQQSIPCPNSSSMENMLHLKPAHTLFPNCFALETEQLPPAVTSSAVALPIIDMSRSREEVRRAILDAGKEFGFFQVVNHGVSEEVLRDMKSVCEEFFQLPTGDKAHLYSEDNNKLNRLFSGSTFKTDSKNYWMDCLRLACPFPGISDSVNHWPEKPQRLREVVEKYAVLTRGMGLEILELLCEGLGFRSGYFEGEQTDGMVSVSIIHYPPCPNPSRILGLPPHCDRNLITMVLSGAVRGLEVFYNGDWIKVEPLRNAFVINFGIQLEVVTNGIMKSMEHRVVTNLALPRTSVVTSLMATDDFLIGPAEELLCENNPRRYRNTVFRDFMRLYNKALEESGGDVKQAIKYFKI</sequence>
<gene>
    <name evidence="7" type="ORF">EJB05_01354</name>
</gene>
<evidence type="ECO:0000256" key="1">
    <source>
        <dbReference type="ARBA" id="ARBA00008056"/>
    </source>
</evidence>
<reference evidence="7 8" key="1">
    <citation type="journal article" date="2019" name="Sci. Rep.">
        <title>A high-quality genome of Eragrostis curvula grass provides insights into Poaceae evolution and supports new strategies to enhance forage quality.</title>
        <authorList>
            <person name="Carballo J."/>
            <person name="Santos B.A.C.M."/>
            <person name="Zappacosta D."/>
            <person name="Garbus I."/>
            <person name="Selva J.P."/>
            <person name="Gallo C.A."/>
            <person name="Diaz A."/>
            <person name="Albertini E."/>
            <person name="Caccamo M."/>
            <person name="Echenique V."/>
        </authorList>
    </citation>
    <scope>NUCLEOTIDE SEQUENCE [LARGE SCALE GENOMIC DNA]</scope>
    <source>
        <strain evidence="8">cv. Victoria</strain>
        <tissue evidence="7">Leaf</tissue>
    </source>
</reference>
<evidence type="ECO:0000313" key="8">
    <source>
        <dbReference type="Proteomes" id="UP000324897"/>
    </source>
</evidence>
<dbReference type="InterPro" id="IPR027443">
    <property type="entry name" value="IPNS-like_sf"/>
</dbReference>
<dbReference type="OrthoDB" id="661432at2759"/>
<dbReference type="Gene3D" id="2.60.120.330">
    <property type="entry name" value="B-lactam Antibiotic, Isopenicillin N Synthase, Chain"/>
    <property type="match status" value="1"/>
</dbReference>
<evidence type="ECO:0000259" key="6">
    <source>
        <dbReference type="PROSITE" id="PS51471"/>
    </source>
</evidence>
<evidence type="ECO:0000313" key="7">
    <source>
        <dbReference type="EMBL" id="TVU50005.1"/>
    </source>
</evidence>
<dbReference type="PROSITE" id="PS51471">
    <property type="entry name" value="FE2OG_OXY"/>
    <property type="match status" value="1"/>
</dbReference>
<dbReference type="AlphaFoldDB" id="A0A5J9WQ37"/>
<name>A0A5J9WQ37_9POAL</name>
<evidence type="ECO:0000256" key="2">
    <source>
        <dbReference type="ARBA" id="ARBA00022723"/>
    </source>
</evidence>
<dbReference type="GO" id="GO:0046872">
    <property type="term" value="F:metal ion binding"/>
    <property type="evidence" value="ECO:0007669"/>
    <property type="project" value="UniProtKB-KW"/>
</dbReference>
<dbReference type="Pfam" id="PF14226">
    <property type="entry name" value="DIOX_N"/>
    <property type="match status" value="1"/>
</dbReference>
<dbReference type="PANTHER" id="PTHR47991">
    <property type="entry name" value="OXOGLUTARATE/IRON-DEPENDENT DIOXYGENASE"/>
    <property type="match status" value="1"/>
</dbReference>
<dbReference type="InterPro" id="IPR044861">
    <property type="entry name" value="IPNS-like_FE2OG_OXY"/>
</dbReference>
<keyword evidence="3 5" id="KW-0560">Oxidoreductase</keyword>
<organism evidence="7 8">
    <name type="scientific">Eragrostis curvula</name>
    <name type="common">weeping love grass</name>
    <dbReference type="NCBI Taxonomy" id="38414"/>
    <lineage>
        <taxon>Eukaryota</taxon>
        <taxon>Viridiplantae</taxon>
        <taxon>Streptophyta</taxon>
        <taxon>Embryophyta</taxon>
        <taxon>Tracheophyta</taxon>
        <taxon>Spermatophyta</taxon>
        <taxon>Magnoliopsida</taxon>
        <taxon>Liliopsida</taxon>
        <taxon>Poales</taxon>
        <taxon>Poaceae</taxon>
        <taxon>PACMAD clade</taxon>
        <taxon>Chloridoideae</taxon>
        <taxon>Eragrostideae</taxon>
        <taxon>Eragrostidinae</taxon>
        <taxon>Eragrostis</taxon>
    </lineage>
</organism>
<evidence type="ECO:0000256" key="4">
    <source>
        <dbReference type="ARBA" id="ARBA00023004"/>
    </source>
</evidence>
<evidence type="ECO:0000256" key="5">
    <source>
        <dbReference type="RuleBase" id="RU003682"/>
    </source>
</evidence>
<dbReference type="InterPro" id="IPR026992">
    <property type="entry name" value="DIOX_N"/>
</dbReference>
<dbReference type="InterPro" id="IPR005123">
    <property type="entry name" value="Oxoglu/Fe-dep_dioxygenase_dom"/>
</dbReference>
<evidence type="ECO:0000256" key="3">
    <source>
        <dbReference type="ARBA" id="ARBA00023002"/>
    </source>
</evidence>
<keyword evidence="4 5" id="KW-0408">Iron</keyword>
<dbReference type="EMBL" id="RWGY01000002">
    <property type="protein sequence ID" value="TVU50005.1"/>
    <property type="molecule type" value="Genomic_DNA"/>
</dbReference>
<comment type="caution">
    <text evidence="7">The sequence shown here is derived from an EMBL/GenBank/DDBJ whole genome shotgun (WGS) entry which is preliminary data.</text>
</comment>
<feature type="non-terminal residue" evidence="7">
    <location>
        <position position="1"/>
    </location>
</feature>
<protein>
    <recommendedName>
        <fullName evidence="6">Fe2OG dioxygenase domain-containing protein</fullName>
    </recommendedName>
</protein>
<dbReference type="Proteomes" id="UP000324897">
    <property type="component" value="Chromosome 6"/>
</dbReference>
<dbReference type="Pfam" id="PF03171">
    <property type="entry name" value="2OG-FeII_Oxy"/>
    <property type="match status" value="1"/>
</dbReference>
<keyword evidence="2 5" id="KW-0479">Metal-binding</keyword>
<feature type="domain" description="Fe2OG dioxygenase" evidence="6">
    <location>
        <begin position="211"/>
        <end position="313"/>
    </location>
</feature>
<accession>A0A5J9WQ37</accession>
<keyword evidence="8" id="KW-1185">Reference proteome</keyword>
<proteinExistence type="inferred from homology"/>
<dbReference type="InterPro" id="IPR050295">
    <property type="entry name" value="Plant_2OG-oxidoreductases"/>
</dbReference>
<dbReference type="GO" id="GO:0016491">
    <property type="term" value="F:oxidoreductase activity"/>
    <property type="evidence" value="ECO:0007669"/>
    <property type="project" value="UniProtKB-KW"/>
</dbReference>
<dbReference type="SUPFAM" id="SSF51197">
    <property type="entry name" value="Clavaminate synthase-like"/>
    <property type="match status" value="1"/>
</dbReference>
<comment type="similarity">
    <text evidence="1 5">Belongs to the iron/ascorbate-dependent oxidoreductase family.</text>
</comment>